<dbReference type="AlphaFoldDB" id="A0A2U2HL95"/>
<dbReference type="InterPro" id="IPR050201">
    <property type="entry name" value="Bacterial_glucokinase"/>
</dbReference>
<feature type="non-terminal residue" evidence="4">
    <location>
        <position position="282"/>
    </location>
</feature>
<dbReference type="Pfam" id="PF02685">
    <property type="entry name" value="Glucokinase"/>
    <property type="match status" value="1"/>
</dbReference>
<reference evidence="4 5" key="1">
    <citation type="submission" date="2018-04" db="EMBL/GenBank/DDBJ databases">
        <title>Massilia violaceinigra sp. nov., a novel purple-pigmented bacterium isolated from Tianshan glacier, Xinjiang, China.</title>
        <authorList>
            <person name="Wang H."/>
        </authorList>
    </citation>
    <scope>NUCLEOTIDE SEQUENCE [LARGE SCALE GENOMIC DNA]</scope>
    <source>
        <strain evidence="4 5">B448-2</strain>
    </source>
</reference>
<evidence type="ECO:0000256" key="2">
    <source>
        <dbReference type="ARBA" id="ARBA00022777"/>
    </source>
</evidence>
<evidence type="ECO:0000313" key="5">
    <source>
        <dbReference type="Proteomes" id="UP000241421"/>
    </source>
</evidence>
<evidence type="ECO:0000256" key="3">
    <source>
        <dbReference type="RuleBase" id="RU004046"/>
    </source>
</evidence>
<dbReference type="CDD" id="cd24008">
    <property type="entry name" value="ASKHA_NBD_GLK"/>
    <property type="match status" value="1"/>
</dbReference>
<dbReference type="InterPro" id="IPR003836">
    <property type="entry name" value="Glucokinase"/>
</dbReference>
<accession>A0A2U2HL95</accession>
<proteinExistence type="inferred from homology"/>
<keyword evidence="5" id="KW-1185">Reference proteome</keyword>
<evidence type="ECO:0000256" key="1">
    <source>
        <dbReference type="ARBA" id="ARBA00022679"/>
    </source>
</evidence>
<dbReference type="Proteomes" id="UP000241421">
    <property type="component" value="Unassembled WGS sequence"/>
</dbReference>
<name>A0A2U2HL95_9BURK</name>
<dbReference type="GO" id="GO:0004340">
    <property type="term" value="F:glucokinase activity"/>
    <property type="evidence" value="ECO:0007669"/>
    <property type="project" value="InterPro"/>
</dbReference>
<dbReference type="GO" id="GO:0005829">
    <property type="term" value="C:cytosol"/>
    <property type="evidence" value="ECO:0007669"/>
    <property type="project" value="TreeGrafter"/>
</dbReference>
<keyword evidence="2 4" id="KW-0418">Kinase</keyword>
<evidence type="ECO:0000313" key="4">
    <source>
        <dbReference type="EMBL" id="PWF48257.1"/>
    </source>
</evidence>
<sequence>MTKDLDPEQKFSRTAYADGPRLLADIGATHARFALETAPGVLRSVSVLKCDDYPGIVPLLHSYLADHPGIRLNHAAFALANPISGDMIRMTNRDWAFSTDEVRRELGLNTLLIVNDFTALAMSLPGLAGKDLLRVGPGEPAANAVVGVLGPGTGLGVSGVIPTLDGFVTLGSEGGHVNFAPADEREFAILQFAWREWPHVSNERLISGPGMEIIYRALAERNGVAAGPRSSPEIISGALEDKDALCLEVLECFCAMLGGAAANLAVTLGAFGGIFIGGGIVP</sequence>
<dbReference type="InterPro" id="IPR043129">
    <property type="entry name" value="ATPase_NBD"/>
</dbReference>
<comment type="similarity">
    <text evidence="3">Belongs to the bacterial glucokinase family.</text>
</comment>
<dbReference type="PANTHER" id="PTHR47690">
    <property type="entry name" value="GLUCOKINASE"/>
    <property type="match status" value="1"/>
</dbReference>
<dbReference type="Gene3D" id="3.40.367.20">
    <property type="match status" value="1"/>
</dbReference>
<dbReference type="PANTHER" id="PTHR47690:SF1">
    <property type="entry name" value="GLUCOKINASE"/>
    <property type="match status" value="1"/>
</dbReference>
<dbReference type="RefSeq" id="WP_106757747.1">
    <property type="nucleotide sequence ID" value="NZ_PXWF02000204.1"/>
</dbReference>
<dbReference type="GO" id="GO:0006096">
    <property type="term" value="P:glycolytic process"/>
    <property type="evidence" value="ECO:0007669"/>
    <property type="project" value="InterPro"/>
</dbReference>
<dbReference type="SUPFAM" id="SSF53067">
    <property type="entry name" value="Actin-like ATPase domain"/>
    <property type="match status" value="1"/>
</dbReference>
<dbReference type="NCBIfam" id="TIGR00749">
    <property type="entry name" value="glk"/>
    <property type="match status" value="1"/>
</dbReference>
<comment type="caution">
    <text evidence="4">The sequence shown here is derived from an EMBL/GenBank/DDBJ whole genome shotgun (WGS) entry which is preliminary data.</text>
</comment>
<dbReference type="OrthoDB" id="257751at2"/>
<protein>
    <submittedName>
        <fullName evidence="4">Glucokinase</fullName>
    </submittedName>
</protein>
<dbReference type="GO" id="GO:0005536">
    <property type="term" value="F:D-glucose binding"/>
    <property type="evidence" value="ECO:0007669"/>
    <property type="project" value="InterPro"/>
</dbReference>
<dbReference type="GO" id="GO:0005524">
    <property type="term" value="F:ATP binding"/>
    <property type="evidence" value="ECO:0007669"/>
    <property type="project" value="InterPro"/>
</dbReference>
<dbReference type="EMBL" id="PXWF02000204">
    <property type="protein sequence ID" value="PWF48257.1"/>
    <property type="molecule type" value="Genomic_DNA"/>
</dbReference>
<organism evidence="4 5">
    <name type="scientific">Massilia glaciei</name>
    <dbReference type="NCBI Taxonomy" id="1524097"/>
    <lineage>
        <taxon>Bacteria</taxon>
        <taxon>Pseudomonadati</taxon>
        <taxon>Pseudomonadota</taxon>
        <taxon>Betaproteobacteria</taxon>
        <taxon>Burkholderiales</taxon>
        <taxon>Oxalobacteraceae</taxon>
        <taxon>Telluria group</taxon>
        <taxon>Massilia</taxon>
    </lineage>
</organism>
<keyword evidence="1" id="KW-0808">Transferase</keyword>
<dbReference type="Gene3D" id="3.30.420.40">
    <property type="match status" value="1"/>
</dbReference>
<gene>
    <name evidence="4" type="primary">glk</name>
    <name evidence="4" type="ORF">C7C56_012605</name>
</gene>